<reference evidence="2" key="1">
    <citation type="submission" date="2014-06" db="EMBL/GenBank/DDBJ databases">
        <authorList>
            <person name="Winans N.J."/>
            <person name="Newell P.D."/>
            <person name="Douglas A.E."/>
        </authorList>
    </citation>
    <scope>NUCLEOTIDE SEQUENCE [LARGE SCALE GENOMIC DNA]</scope>
</reference>
<evidence type="ECO:0000313" key="1">
    <source>
        <dbReference type="EMBL" id="OUJ12603.1"/>
    </source>
</evidence>
<dbReference type="AlphaFoldDB" id="A0A252BUK3"/>
<evidence type="ECO:0000313" key="2">
    <source>
        <dbReference type="Proteomes" id="UP000194931"/>
    </source>
</evidence>
<keyword evidence="2" id="KW-1185">Reference proteome</keyword>
<dbReference type="EMBL" id="JOPJ01000012">
    <property type="protein sequence ID" value="OUJ12603.1"/>
    <property type="molecule type" value="Genomic_DNA"/>
</dbReference>
<proteinExistence type="predicted"/>
<comment type="caution">
    <text evidence="1">The sequence shown here is derived from an EMBL/GenBank/DDBJ whole genome shotgun (WGS) entry which is preliminary data.</text>
</comment>
<organism evidence="1 2">
    <name type="scientific">Acetobacter okinawensis</name>
    <dbReference type="NCBI Taxonomy" id="1076594"/>
    <lineage>
        <taxon>Bacteria</taxon>
        <taxon>Pseudomonadati</taxon>
        <taxon>Pseudomonadota</taxon>
        <taxon>Alphaproteobacteria</taxon>
        <taxon>Acetobacterales</taxon>
        <taxon>Acetobacteraceae</taxon>
        <taxon>Acetobacter</taxon>
    </lineage>
</organism>
<dbReference type="Proteomes" id="UP000194931">
    <property type="component" value="Unassembled WGS sequence"/>
</dbReference>
<gene>
    <name evidence="1" type="ORF">HK26_01445</name>
</gene>
<name>A0A252BUK3_9PROT</name>
<accession>A0A252BUK3</accession>
<protein>
    <submittedName>
        <fullName evidence="1">Uncharacterized protein</fullName>
    </submittedName>
</protein>
<sequence length="160" mass="17562">MPPGGTDRGRGCVMSRYFLPGSNPYSFACFSTAGAGVHPVLHRLLSLAPKRTELLALVGENVPVAEEEALRCAGGQMLEVFAQNLPRSYREKGQRLEDLFRMMVEHALDLAHKARFMHEQGPQQADTTRQALITAYVAAQHVIGAQCRAMDLYNSKGTCS</sequence>